<accession>A0AAW0DI33</accession>
<feature type="domain" description="Integrase catalytic" evidence="3">
    <location>
        <begin position="290"/>
        <end position="473"/>
    </location>
</feature>
<dbReference type="Gene3D" id="3.30.420.10">
    <property type="entry name" value="Ribonuclease H-like superfamily/Ribonuclease H"/>
    <property type="match status" value="1"/>
</dbReference>
<keyword evidence="5" id="KW-1185">Reference proteome</keyword>
<feature type="signal peptide" evidence="2">
    <location>
        <begin position="1"/>
        <end position="26"/>
    </location>
</feature>
<dbReference type="GO" id="GO:0005634">
    <property type="term" value="C:nucleus"/>
    <property type="evidence" value="ECO:0007669"/>
    <property type="project" value="UniProtKB-ARBA"/>
</dbReference>
<reference evidence="4 5" key="1">
    <citation type="submission" date="2024-01" db="EMBL/GenBank/DDBJ databases">
        <title>A draft genome for a cacao thread blight-causing isolate of Paramarasmius palmivorus.</title>
        <authorList>
            <person name="Baruah I.K."/>
            <person name="Bukari Y."/>
            <person name="Amoako-Attah I."/>
            <person name="Meinhardt L.W."/>
            <person name="Bailey B.A."/>
            <person name="Cohen S.P."/>
        </authorList>
    </citation>
    <scope>NUCLEOTIDE SEQUENCE [LARGE SCALE GENOMIC DNA]</scope>
    <source>
        <strain evidence="4 5">GH-12</strain>
    </source>
</reference>
<evidence type="ECO:0000256" key="2">
    <source>
        <dbReference type="SAM" id="SignalP"/>
    </source>
</evidence>
<dbReference type="EMBL" id="JAYKXP010000012">
    <property type="protein sequence ID" value="KAK7051514.1"/>
    <property type="molecule type" value="Genomic_DNA"/>
</dbReference>
<organism evidence="4 5">
    <name type="scientific">Paramarasmius palmivorus</name>
    <dbReference type="NCBI Taxonomy" id="297713"/>
    <lineage>
        <taxon>Eukaryota</taxon>
        <taxon>Fungi</taxon>
        <taxon>Dikarya</taxon>
        <taxon>Basidiomycota</taxon>
        <taxon>Agaricomycotina</taxon>
        <taxon>Agaricomycetes</taxon>
        <taxon>Agaricomycetidae</taxon>
        <taxon>Agaricales</taxon>
        <taxon>Marasmiineae</taxon>
        <taxon>Marasmiaceae</taxon>
        <taxon>Paramarasmius</taxon>
    </lineage>
</organism>
<feature type="chain" id="PRO_5043979196" description="Integrase catalytic domain-containing protein" evidence="2">
    <location>
        <begin position="27"/>
        <end position="609"/>
    </location>
</feature>
<dbReference type="InterPro" id="IPR012337">
    <property type="entry name" value="RNaseH-like_sf"/>
</dbReference>
<dbReference type="InterPro" id="IPR058913">
    <property type="entry name" value="Integrase_dom_put"/>
</dbReference>
<dbReference type="Pfam" id="PF24764">
    <property type="entry name" value="rva_4"/>
    <property type="match status" value="1"/>
</dbReference>
<comment type="caution">
    <text evidence="4">The sequence shown here is derived from an EMBL/GenBank/DDBJ whole genome shotgun (WGS) entry which is preliminary data.</text>
</comment>
<dbReference type="PROSITE" id="PS50994">
    <property type="entry name" value="INTEGRASE"/>
    <property type="match status" value="1"/>
</dbReference>
<sequence length="609" mass="69822">MKISSLFPLHLYALLILFLFIDYAHSSQRSGADNSRQLLGDAERFMTISRAYHELGQRVRAALLTEIGDRARLEEHRRQACDLIDSVTLYRRSVPSGDFQVITSSINEMITALEGAIEQSRDGADNTEWPSVATSYLVYTGRPGRPRREINPGLLATGLELRGPSGLADTFQCSARTVNRRARDYGLVEPGAPVYVEYDDAETGQRVRLYHPHGGGQRSSSATTLSDDDLDKVIAHILKIFPMFGRRMILGHLRHLGHSVPRERVRASYERVQGMPAGMIHRRIHRRVYRVAGPNALWHHDGQHNLIRYRVVIHAFVDGYSRFVTGIRASDNNRADTVAALFHEARAVHGTPCRVRGDHGGENIEVAEFMEDSYGYERGSYIWGRSVHNVRIERLWRDITQGFGQKWKEFFKSLEATGGLQPDVGAHCWLLHHLFLSAVNDDALEWAEAWNRHTMRQREQRERSPRDMWFFGQLENGWRDMEQGQATEDPEAEDPESYGVDWEELDNRDILTHHFAHNHDHTIMEALNTQNEGNTMSETGGEQTRRPRELSYVEVPTFECPMTEEEVNMLNDHLWQLPQAGSRSMNDRRALWEQALTFCRDIIFGESQI</sequence>
<proteinExistence type="predicted"/>
<dbReference type="AlphaFoldDB" id="A0AAW0DI33"/>
<dbReference type="InterPro" id="IPR036397">
    <property type="entry name" value="RNaseH_sf"/>
</dbReference>
<dbReference type="GO" id="GO:0015074">
    <property type="term" value="P:DNA integration"/>
    <property type="evidence" value="ECO:0007669"/>
    <property type="project" value="InterPro"/>
</dbReference>
<keyword evidence="1" id="KW-0694">RNA-binding</keyword>
<dbReference type="PANTHER" id="PTHR46791">
    <property type="entry name" value="EXPRESSED PROTEIN"/>
    <property type="match status" value="1"/>
</dbReference>
<evidence type="ECO:0000313" key="4">
    <source>
        <dbReference type="EMBL" id="KAK7051514.1"/>
    </source>
</evidence>
<evidence type="ECO:0000256" key="1">
    <source>
        <dbReference type="ARBA" id="ARBA00022884"/>
    </source>
</evidence>
<protein>
    <recommendedName>
        <fullName evidence="3">Integrase catalytic domain-containing protein</fullName>
    </recommendedName>
</protein>
<dbReference type="InterPro" id="IPR001584">
    <property type="entry name" value="Integrase_cat-core"/>
</dbReference>
<name>A0AAW0DI33_9AGAR</name>
<gene>
    <name evidence="4" type="ORF">VNI00_004488</name>
</gene>
<dbReference type="Proteomes" id="UP001383192">
    <property type="component" value="Unassembled WGS sequence"/>
</dbReference>
<dbReference type="PANTHER" id="PTHR46791:SF5">
    <property type="entry name" value="CLR5 DOMAIN-CONTAINING PROTEIN-RELATED"/>
    <property type="match status" value="1"/>
</dbReference>
<dbReference type="GO" id="GO:0003723">
    <property type="term" value="F:RNA binding"/>
    <property type="evidence" value="ECO:0007669"/>
    <property type="project" value="UniProtKB-KW"/>
</dbReference>
<keyword evidence="2" id="KW-0732">Signal</keyword>
<evidence type="ECO:0000313" key="5">
    <source>
        <dbReference type="Proteomes" id="UP001383192"/>
    </source>
</evidence>
<dbReference type="SUPFAM" id="SSF53098">
    <property type="entry name" value="Ribonuclease H-like"/>
    <property type="match status" value="1"/>
</dbReference>
<evidence type="ECO:0000259" key="3">
    <source>
        <dbReference type="PROSITE" id="PS50994"/>
    </source>
</evidence>